<dbReference type="SUPFAM" id="SSF144052">
    <property type="entry name" value="Thermophilic metalloprotease-like"/>
    <property type="match status" value="1"/>
</dbReference>
<sequence>MEKILMAKGSKQVVEVCAQVKPGEIVSIIAEPKTIEIAESIAAAVTVVGAEPTILLITPRHTDGAEPPVNVAEAMKSSDVFISAVYTSITHTFAVKNAVNNGARGIMLTQFENKMLIKSGVHADFHAAAPVCKSVAQYLENANEIHLTTTHGTDLRMSAKGRKSNAMTGIVESGEFAPVPTIEANVSPLEGSASGKIVVNASIPYIGIGIVKENVIVTVENGLITSIEGGHEAKVLRENLASKNDPNVYNIAEIGVGLNPECQFNGLMLEDEGVFGSVHIGIGSSITLGGTVKAACHYDLIMTEVTLVVDGVTIIKDGEVLVNKVGV</sequence>
<gene>
    <name evidence="2" type="ORF">D1B33_12445</name>
</gene>
<dbReference type="RefSeq" id="WP_118876716.1">
    <property type="nucleotide sequence ID" value="NZ_QWEI01000006.1"/>
</dbReference>
<dbReference type="AlphaFoldDB" id="A0A396S5X8"/>
<organism evidence="2 3">
    <name type="scientific">Ureibacillus yapensis</name>
    <dbReference type="NCBI Taxonomy" id="2304605"/>
    <lineage>
        <taxon>Bacteria</taxon>
        <taxon>Bacillati</taxon>
        <taxon>Bacillota</taxon>
        <taxon>Bacilli</taxon>
        <taxon>Bacillales</taxon>
        <taxon>Caryophanaceae</taxon>
        <taxon>Ureibacillus</taxon>
    </lineage>
</organism>
<protein>
    <submittedName>
        <fullName evidence="2">Leucyl aminopeptidase</fullName>
    </submittedName>
</protein>
<dbReference type="PANTHER" id="PTHR34448">
    <property type="entry name" value="AMINOPEPTIDASE"/>
    <property type="match status" value="1"/>
</dbReference>
<keyword evidence="2" id="KW-0031">Aminopeptidase</keyword>
<dbReference type="Proteomes" id="UP000265692">
    <property type="component" value="Unassembled WGS sequence"/>
</dbReference>
<keyword evidence="1" id="KW-0479">Metal-binding</keyword>
<dbReference type="Pfam" id="PF26233">
    <property type="entry name" value="NicX"/>
    <property type="match status" value="1"/>
</dbReference>
<evidence type="ECO:0000313" key="2">
    <source>
        <dbReference type="EMBL" id="RHW35897.1"/>
    </source>
</evidence>
<keyword evidence="2" id="KW-0378">Hydrolase</keyword>
<name>A0A396S5X8_9BACL</name>
<dbReference type="GO" id="GO:0006508">
    <property type="term" value="P:proteolysis"/>
    <property type="evidence" value="ECO:0007669"/>
    <property type="project" value="InterPro"/>
</dbReference>
<dbReference type="GO" id="GO:0004177">
    <property type="term" value="F:aminopeptidase activity"/>
    <property type="evidence" value="ECO:0007669"/>
    <property type="project" value="UniProtKB-KW"/>
</dbReference>
<accession>A0A396S5X8</accession>
<keyword evidence="2" id="KW-0645">Protease</keyword>
<dbReference type="InterPro" id="IPR058739">
    <property type="entry name" value="NicX"/>
</dbReference>
<comment type="caution">
    <text evidence="2">The sequence shown here is derived from an EMBL/GenBank/DDBJ whole genome shotgun (WGS) entry which is preliminary data.</text>
</comment>
<dbReference type="GO" id="GO:0046872">
    <property type="term" value="F:metal ion binding"/>
    <property type="evidence" value="ECO:0007669"/>
    <property type="project" value="UniProtKB-KW"/>
</dbReference>
<dbReference type="EMBL" id="QWEI01000006">
    <property type="protein sequence ID" value="RHW35897.1"/>
    <property type="molecule type" value="Genomic_DNA"/>
</dbReference>
<dbReference type="InterPro" id="IPR052170">
    <property type="entry name" value="M29_Exopeptidase"/>
</dbReference>
<proteinExistence type="predicted"/>
<dbReference type="OrthoDB" id="9803993at2"/>
<keyword evidence="3" id="KW-1185">Reference proteome</keyword>
<evidence type="ECO:0000256" key="1">
    <source>
        <dbReference type="ARBA" id="ARBA00022723"/>
    </source>
</evidence>
<dbReference type="PANTHER" id="PTHR34448:SF1">
    <property type="entry name" value="BLL6088 PROTEIN"/>
    <property type="match status" value="1"/>
</dbReference>
<reference evidence="2 3" key="1">
    <citation type="submission" date="2018-08" db="EMBL/GenBank/DDBJ databases">
        <title>Lysinibacillus sp. YLB-03 draft genome sequence.</title>
        <authorList>
            <person name="Yu L."/>
        </authorList>
    </citation>
    <scope>NUCLEOTIDE SEQUENCE [LARGE SCALE GENOMIC DNA]</scope>
    <source>
        <strain evidence="2 3">YLB-03</strain>
    </source>
</reference>
<evidence type="ECO:0000313" key="3">
    <source>
        <dbReference type="Proteomes" id="UP000265692"/>
    </source>
</evidence>